<gene>
    <name evidence="10" type="ORF">FVP33_13885</name>
</gene>
<proteinExistence type="predicted"/>
<dbReference type="AlphaFoldDB" id="A0A5C8UP18"/>
<evidence type="ECO:0000313" key="11">
    <source>
        <dbReference type="Proteomes" id="UP000321379"/>
    </source>
</evidence>
<evidence type="ECO:0000256" key="7">
    <source>
        <dbReference type="ARBA" id="ARBA00023136"/>
    </source>
</evidence>
<feature type="transmembrane region" description="Helical" evidence="9">
    <location>
        <begin position="124"/>
        <end position="143"/>
    </location>
</feature>
<feature type="transmembrane region" description="Helical" evidence="9">
    <location>
        <begin position="318"/>
        <end position="339"/>
    </location>
</feature>
<dbReference type="EMBL" id="VRMG01000009">
    <property type="protein sequence ID" value="TXN29267.1"/>
    <property type="molecule type" value="Genomic_DNA"/>
</dbReference>
<feature type="compositionally biased region" description="Low complexity" evidence="8">
    <location>
        <begin position="24"/>
        <end position="34"/>
    </location>
</feature>
<evidence type="ECO:0000256" key="8">
    <source>
        <dbReference type="SAM" id="MobiDB-lite"/>
    </source>
</evidence>
<comment type="caution">
    <text evidence="10">The sequence shown here is derived from an EMBL/GenBank/DDBJ whole genome shotgun (WGS) entry which is preliminary data.</text>
</comment>
<keyword evidence="2" id="KW-1003">Cell membrane</keyword>
<feature type="transmembrane region" description="Helical" evidence="9">
    <location>
        <begin position="98"/>
        <end position="118"/>
    </location>
</feature>
<keyword evidence="11" id="KW-1185">Reference proteome</keyword>
<dbReference type="PRINTS" id="PR01806">
    <property type="entry name" value="VIRFACTRMVIN"/>
</dbReference>
<accession>A0A5C8UP18</accession>
<feature type="transmembrane region" description="Helical" evidence="9">
    <location>
        <begin position="273"/>
        <end position="297"/>
    </location>
</feature>
<dbReference type="GO" id="GO:0008360">
    <property type="term" value="P:regulation of cell shape"/>
    <property type="evidence" value="ECO:0007669"/>
    <property type="project" value="UniProtKB-KW"/>
</dbReference>
<keyword evidence="7 9" id="KW-0472">Membrane</keyword>
<dbReference type="GO" id="GO:0009252">
    <property type="term" value="P:peptidoglycan biosynthetic process"/>
    <property type="evidence" value="ECO:0007669"/>
    <property type="project" value="UniProtKB-KW"/>
</dbReference>
<evidence type="ECO:0000256" key="6">
    <source>
        <dbReference type="ARBA" id="ARBA00022989"/>
    </source>
</evidence>
<dbReference type="PANTHER" id="PTHR47019">
    <property type="entry name" value="LIPID II FLIPPASE MURJ"/>
    <property type="match status" value="1"/>
</dbReference>
<protein>
    <submittedName>
        <fullName evidence="10">Murein biosynthesis integral membrane protein MurJ</fullName>
    </submittedName>
</protein>
<feature type="transmembrane region" description="Helical" evidence="9">
    <location>
        <begin position="241"/>
        <end position="261"/>
    </location>
</feature>
<feature type="transmembrane region" description="Helical" evidence="9">
    <location>
        <begin position="499"/>
        <end position="520"/>
    </location>
</feature>
<evidence type="ECO:0000313" key="10">
    <source>
        <dbReference type="EMBL" id="TXN29267.1"/>
    </source>
</evidence>
<feature type="transmembrane region" description="Helical" evidence="9">
    <location>
        <begin position="470"/>
        <end position="493"/>
    </location>
</feature>
<evidence type="ECO:0000256" key="5">
    <source>
        <dbReference type="ARBA" id="ARBA00022984"/>
    </source>
</evidence>
<dbReference type="InterPro" id="IPR004268">
    <property type="entry name" value="MurJ"/>
</dbReference>
<dbReference type="GO" id="GO:0034204">
    <property type="term" value="P:lipid translocation"/>
    <property type="evidence" value="ECO:0007669"/>
    <property type="project" value="TreeGrafter"/>
</dbReference>
<dbReference type="GO" id="GO:0005886">
    <property type="term" value="C:plasma membrane"/>
    <property type="evidence" value="ECO:0007669"/>
    <property type="project" value="UniProtKB-SubCell"/>
</dbReference>
<dbReference type="CDD" id="cd13123">
    <property type="entry name" value="MATE_MurJ_like"/>
    <property type="match status" value="1"/>
</dbReference>
<reference evidence="10 11" key="1">
    <citation type="submission" date="2019-08" db="EMBL/GenBank/DDBJ databases">
        <title>Bacterial whole genome sequence for Glaciihabitans sp. CHu50b-6-2.</title>
        <authorList>
            <person name="Jin L."/>
        </authorList>
    </citation>
    <scope>NUCLEOTIDE SEQUENCE [LARGE SCALE GENOMIC DNA]</scope>
    <source>
        <strain evidence="10 11">CHu50b-6-2</strain>
    </source>
</reference>
<feature type="transmembrane region" description="Helical" evidence="9">
    <location>
        <begin position="540"/>
        <end position="561"/>
    </location>
</feature>
<comment type="subcellular location">
    <subcellularLocation>
        <location evidence="1">Cell membrane</location>
        <topology evidence="1">Multi-pass membrane protein</topology>
    </subcellularLocation>
</comment>
<dbReference type="PANTHER" id="PTHR47019:SF1">
    <property type="entry name" value="LIPID II FLIPPASE MURJ"/>
    <property type="match status" value="1"/>
</dbReference>
<feature type="transmembrane region" description="Helical" evidence="9">
    <location>
        <begin position="198"/>
        <end position="220"/>
    </location>
</feature>
<feature type="transmembrane region" description="Helical" evidence="9">
    <location>
        <begin position="435"/>
        <end position="458"/>
    </location>
</feature>
<evidence type="ECO:0000256" key="9">
    <source>
        <dbReference type="SAM" id="Phobius"/>
    </source>
</evidence>
<evidence type="ECO:0000256" key="3">
    <source>
        <dbReference type="ARBA" id="ARBA00022692"/>
    </source>
</evidence>
<evidence type="ECO:0000256" key="1">
    <source>
        <dbReference type="ARBA" id="ARBA00004651"/>
    </source>
</evidence>
<name>A0A5C8UP18_9MICO</name>
<dbReference type="GO" id="GO:0015648">
    <property type="term" value="F:lipid-linked peptidoglycan transporter activity"/>
    <property type="evidence" value="ECO:0007669"/>
    <property type="project" value="TreeGrafter"/>
</dbReference>
<feature type="transmembrane region" description="Helical" evidence="9">
    <location>
        <begin position="573"/>
        <end position="595"/>
    </location>
</feature>
<feature type="region of interest" description="Disordered" evidence="8">
    <location>
        <begin position="1"/>
        <end position="67"/>
    </location>
</feature>
<dbReference type="Pfam" id="PF03023">
    <property type="entry name" value="MurJ"/>
    <property type="match status" value="1"/>
</dbReference>
<evidence type="ECO:0000256" key="2">
    <source>
        <dbReference type="ARBA" id="ARBA00022475"/>
    </source>
</evidence>
<feature type="transmembrane region" description="Helical" evidence="9">
    <location>
        <begin position="155"/>
        <end position="178"/>
    </location>
</feature>
<keyword evidence="6 9" id="KW-1133">Transmembrane helix</keyword>
<sequence length="615" mass="64671">MGDRLHRGRGRPGRRRLRVRHLAQHPQAPQGQGASRRRRAGRRVGRDSRPGRLRRDHHLVSDPVDPAAAVEPPAGLGRASAILAAGTVVSRVLGFVRAVVLALTIGSLGAAGNAFAVGNQLPNNIYALVAGGVLSAVLVPQIVRAAAHSDGGQQFINRVVTLGIVVFAVVTIAATLAAPALVGVYTVQSTTGRGFTPAALALATAFAYWCLPQIFFYALYSLLSEVLNARQVFGPFTWAPVLNNVVSIAGFAFFMVLFGGAQQNSTVEVWDTARITLLGASTTLAVAAQALVLFLFWRRAGLRFRPDFRWRGVGLGATGKAAGWLFGMILITQLAGIVQSQVTSIASGNGASNLALQNSWLIFMLPHSVIAVSVATAYFTRMSGHASAGNLGGVRDDLSASLRSIGLLIVFAAVSLSVVAYPFARVFTITGFTDVAAMGNVILAFLPGLILFSMLFVLQRVFYALGDTRTPFFMQCVQSGLFVIGALLCILLPTAWIGVGIAAVTSLAGSAQAVLAIVLVRRRLMGMDGALVLRRHLQYLVLSLAAGAVGVAVVALLGGYSADGFAQSGVFPALLSIVIAAAVMGAVYFGLLLAFRNPELASVTSVVSARFGRRR</sequence>
<dbReference type="InterPro" id="IPR051050">
    <property type="entry name" value="Lipid_II_flippase_MurJ/MviN"/>
</dbReference>
<feature type="transmembrane region" description="Helical" evidence="9">
    <location>
        <begin position="400"/>
        <end position="423"/>
    </location>
</feature>
<feature type="compositionally biased region" description="Basic residues" evidence="8">
    <location>
        <begin position="1"/>
        <end position="23"/>
    </location>
</feature>
<dbReference type="Proteomes" id="UP000321379">
    <property type="component" value="Unassembled WGS sequence"/>
</dbReference>
<evidence type="ECO:0000256" key="4">
    <source>
        <dbReference type="ARBA" id="ARBA00022960"/>
    </source>
</evidence>
<keyword evidence="4" id="KW-0133">Cell shape</keyword>
<keyword evidence="3 9" id="KW-0812">Transmembrane</keyword>
<keyword evidence="5" id="KW-0573">Peptidoglycan synthesis</keyword>
<feature type="transmembrane region" description="Helical" evidence="9">
    <location>
        <begin position="359"/>
        <end position="379"/>
    </location>
</feature>
<organism evidence="10 11">
    <name type="scientific">Lacisediminihabitans profunda</name>
    <dbReference type="NCBI Taxonomy" id="2594790"/>
    <lineage>
        <taxon>Bacteria</taxon>
        <taxon>Bacillati</taxon>
        <taxon>Actinomycetota</taxon>
        <taxon>Actinomycetes</taxon>
        <taxon>Micrococcales</taxon>
        <taxon>Microbacteriaceae</taxon>
        <taxon>Lacisediminihabitans</taxon>
    </lineage>
</organism>